<proteinExistence type="predicted"/>
<gene>
    <name evidence="4" type="ORF">KUTeg_016138</name>
</gene>
<dbReference type="Proteomes" id="UP001217089">
    <property type="component" value="Unassembled WGS sequence"/>
</dbReference>
<keyword evidence="1" id="KW-0547">Nucleotide-binding</keyword>
<accession>A0ABQ9EQN5</accession>
<name>A0ABQ9EQN5_TEGGR</name>
<reference evidence="4 5" key="1">
    <citation type="submission" date="2022-12" db="EMBL/GenBank/DDBJ databases">
        <title>Chromosome-level genome of Tegillarca granosa.</title>
        <authorList>
            <person name="Kim J."/>
        </authorList>
    </citation>
    <scope>NUCLEOTIDE SEQUENCE [LARGE SCALE GENOMIC DNA]</scope>
    <source>
        <strain evidence="4">Teg-2019</strain>
        <tissue evidence="4">Adductor muscle</tissue>
    </source>
</reference>
<dbReference type="Gene3D" id="3.30.310.80">
    <property type="entry name" value="Kinase associated domain 1, KA1"/>
    <property type="match status" value="1"/>
</dbReference>
<keyword evidence="5" id="KW-1185">Reference proteome</keyword>
<organism evidence="4 5">
    <name type="scientific">Tegillarca granosa</name>
    <name type="common">Malaysian cockle</name>
    <name type="synonym">Anadara granosa</name>
    <dbReference type="NCBI Taxonomy" id="220873"/>
    <lineage>
        <taxon>Eukaryota</taxon>
        <taxon>Metazoa</taxon>
        <taxon>Spiralia</taxon>
        <taxon>Lophotrochozoa</taxon>
        <taxon>Mollusca</taxon>
        <taxon>Bivalvia</taxon>
        <taxon>Autobranchia</taxon>
        <taxon>Pteriomorphia</taxon>
        <taxon>Arcoida</taxon>
        <taxon>Arcoidea</taxon>
        <taxon>Arcidae</taxon>
        <taxon>Tegillarca</taxon>
    </lineage>
</organism>
<protein>
    <submittedName>
        <fullName evidence="4">Uncharacterized protein</fullName>
    </submittedName>
</protein>
<feature type="compositionally biased region" description="Low complexity" evidence="3">
    <location>
        <begin position="68"/>
        <end position="87"/>
    </location>
</feature>
<dbReference type="InterPro" id="IPR028375">
    <property type="entry name" value="KA1/Ssp2_C"/>
</dbReference>
<evidence type="ECO:0000256" key="1">
    <source>
        <dbReference type="ARBA" id="ARBA00022741"/>
    </source>
</evidence>
<dbReference type="SUPFAM" id="SSF103243">
    <property type="entry name" value="KA1-like"/>
    <property type="match status" value="1"/>
</dbReference>
<evidence type="ECO:0000313" key="4">
    <source>
        <dbReference type="EMBL" id="KAJ8305593.1"/>
    </source>
</evidence>
<dbReference type="EMBL" id="JARBDR010000813">
    <property type="protein sequence ID" value="KAJ8305593.1"/>
    <property type="molecule type" value="Genomic_DNA"/>
</dbReference>
<evidence type="ECO:0000256" key="2">
    <source>
        <dbReference type="ARBA" id="ARBA00022840"/>
    </source>
</evidence>
<evidence type="ECO:0000313" key="5">
    <source>
        <dbReference type="Proteomes" id="UP001217089"/>
    </source>
</evidence>
<keyword evidence="2" id="KW-0067">ATP-binding</keyword>
<comment type="caution">
    <text evidence="4">The sequence shown here is derived from an EMBL/GenBank/DDBJ whole genome shotgun (WGS) entry which is preliminary data.</text>
</comment>
<evidence type="ECO:0000256" key="3">
    <source>
        <dbReference type="SAM" id="MobiDB-lite"/>
    </source>
</evidence>
<sequence>MGYEDVISEHEYRYPQEWKIINPYSVRVRRKNAVTGRMSKMSLQLYQVDQKSFLLDFKSLNITEESDISSSSSISSSMSESQTQMMPQSPPPSFSDLDSSADNLWLLPTDDKMDIDGEDGIKCHQTLEFFEMCASLITTLAR</sequence>
<feature type="region of interest" description="Disordered" evidence="3">
    <location>
        <begin position="64"/>
        <end position="96"/>
    </location>
</feature>